<dbReference type="EMBL" id="CP002686">
    <property type="protein sequence ID" value="ANM65853.1"/>
    <property type="molecule type" value="Genomic_DNA"/>
</dbReference>
<reference evidence="3" key="2">
    <citation type="journal article" date="2017" name="Plant J.">
        <title>Araport11: a complete reannotation of the Arabidopsis thaliana reference genome.</title>
        <authorList>
            <person name="Cheng C.Y."/>
            <person name="Krishnakumar V."/>
            <person name="Chan A.P."/>
            <person name="Thibaud-Nissen F."/>
            <person name="Schobel S."/>
            <person name="Town C.D."/>
        </authorList>
    </citation>
    <scope>GENOME REANNOTATION</scope>
    <source>
        <strain evidence="3">cv. Columbia</strain>
    </source>
</reference>
<sequence>MKGVQQDLVLGSQIEGIKNFKWLIPCELKAPPVIGSTRILPVKPGKAPDPKTRVHLVAGSTIYIDEDSWFFFTSSLYGVVSDLNKDLVRSGLVAKSAKPVAS</sequence>
<dbReference type="Proteomes" id="UP000006548">
    <property type="component" value="Chromosome 3"/>
</dbReference>
<evidence type="ECO:0000313" key="2">
    <source>
        <dbReference type="EMBL" id="ANM65853.1"/>
    </source>
</evidence>
<dbReference type="RefSeq" id="NP_001327791.1">
    <property type="nucleotide sequence ID" value="NM_001337452.1"/>
</dbReference>
<dbReference type="Araport" id="AT3G02975"/>
<evidence type="ECO:0000313" key="1">
    <source>
        <dbReference type="Araport" id="AT3G02975"/>
    </source>
</evidence>
<proteinExistence type="predicted"/>
<dbReference type="GeneID" id="28718618"/>
<organism evidence="2 3">
    <name type="scientific">Arabidopsis thaliana</name>
    <name type="common">Mouse-ear cress</name>
    <dbReference type="NCBI Taxonomy" id="3702"/>
    <lineage>
        <taxon>Eukaryota</taxon>
        <taxon>Viridiplantae</taxon>
        <taxon>Streptophyta</taxon>
        <taxon>Embryophyta</taxon>
        <taxon>Tracheophyta</taxon>
        <taxon>Spermatophyta</taxon>
        <taxon>Magnoliopsida</taxon>
        <taxon>eudicotyledons</taxon>
        <taxon>Gunneridae</taxon>
        <taxon>Pentapetalae</taxon>
        <taxon>rosids</taxon>
        <taxon>malvids</taxon>
        <taxon>Brassicales</taxon>
        <taxon>Brassicaceae</taxon>
        <taxon>Camelineae</taxon>
        <taxon>Arabidopsis</taxon>
    </lineage>
</organism>
<gene>
    <name evidence="1 2" type="ordered locus">At3g02975</name>
</gene>
<evidence type="ECO:0000313" key="3">
    <source>
        <dbReference type="Proteomes" id="UP000006548"/>
    </source>
</evidence>
<protein>
    <submittedName>
        <fullName evidence="2">Uncharacterized protein</fullName>
    </submittedName>
</protein>
<dbReference type="TAIR" id="AT3G02975"/>
<keyword evidence="3" id="KW-1185">Reference proteome</keyword>
<accession>A0A1I9LTE5</accession>
<name>A0A1I9LTE5_ARATH</name>
<dbReference type="AlphaFoldDB" id="A0A1I9LTE5"/>
<dbReference type="KEGG" id="ath:AT3G02975"/>
<dbReference type="InParanoid" id="A0A1I9LTE5"/>
<reference evidence="2 3" key="1">
    <citation type="journal article" date="2000" name="Nature">
        <title>Sequence and analysis of chromosome 3 of the plant Arabidopsis thaliana.</title>
        <authorList>
            <consortium name="European Union Chromosome 3 Arabidopsis Sequencing Consortium"/>
            <consortium name="Institute for Genomic Research"/>
            <consortium name="Kazusa DNA Research Institute"/>
            <person name="Salanoubat M."/>
            <person name="Lemcke K."/>
            <person name="Rieger M."/>
            <person name="Ansorge W."/>
            <person name="Unseld M."/>
            <person name="Fartmann B."/>
            <person name="Valle G."/>
            <person name="Blocker H."/>
            <person name="Perez-Alonso M."/>
            <person name="Obermaier B."/>
            <person name="Delseny M."/>
            <person name="Boutry M."/>
            <person name="Grivell L.A."/>
            <person name="Mache R."/>
            <person name="Puigdomenech P."/>
            <person name="De Simone V."/>
            <person name="Choisne N."/>
            <person name="Artiguenave F."/>
            <person name="Robert C."/>
            <person name="Brottier P."/>
            <person name="Wincker P."/>
            <person name="Cattolico L."/>
            <person name="Weissenbach J."/>
            <person name="Saurin W."/>
            <person name="Quetier F."/>
            <person name="Schafer M."/>
            <person name="Muller-Auer S."/>
            <person name="Gabel C."/>
            <person name="Fuchs M."/>
            <person name="Benes V."/>
            <person name="Wurmbach E."/>
            <person name="Drzonek H."/>
            <person name="Erfle H."/>
            <person name="Jordan N."/>
            <person name="Bangert S."/>
            <person name="Wiedelmann R."/>
            <person name="Kranz H."/>
            <person name="Voss H."/>
            <person name="Holland R."/>
            <person name="Brandt P."/>
            <person name="Nyakatura G."/>
            <person name="Vezzi A."/>
            <person name="D'Angelo M."/>
            <person name="Pallavicini A."/>
            <person name="Toppo S."/>
            <person name="Simionati B."/>
            <person name="Conrad A."/>
            <person name="Hornischer K."/>
            <person name="Kauer G."/>
            <person name="Lohnert T.H."/>
            <person name="Nordsiek G."/>
            <person name="Reichelt J."/>
            <person name="Scharfe M."/>
            <person name="Schon O."/>
            <person name="Bargues M."/>
            <person name="Terol J."/>
            <person name="Climent J."/>
            <person name="Navarro P."/>
            <person name="Collado C."/>
            <person name="Perez-Perez A."/>
            <person name="Ottenwalder B."/>
            <person name="Duchemin D."/>
            <person name="Cooke R."/>
            <person name="Laudie M."/>
            <person name="Berger-Llauro C."/>
            <person name="Purnelle B."/>
            <person name="Masuy D."/>
            <person name="de Haan M."/>
            <person name="Maarse A.C."/>
            <person name="Alcaraz J.P."/>
            <person name="Cottet A."/>
            <person name="Casacuberta E."/>
            <person name="Monfort A."/>
            <person name="Argiriou A."/>
            <person name="flores M."/>
            <person name="Liguori R."/>
            <person name="Vitale D."/>
            <person name="Mannhaupt G."/>
            <person name="Haase D."/>
            <person name="Schoof H."/>
            <person name="Rudd S."/>
            <person name="Zaccaria P."/>
            <person name="Mewes H.W."/>
            <person name="Mayer K.F."/>
            <person name="Kaul S."/>
            <person name="Town C.D."/>
            <person name="Koo H.L."/>
            <person name="Tallon L.J."/>
            <person name="Jenkins J."/>
            <person name="Rooney T."/>
            <person name="Rizzo M."/>
            <person name="Walts A."/>
            <person name="Utterback T."/>
            <person name="Fujii C.Y."/>
            <person name="Shea T.P."/>
            <person name="Creasy T.H."/>
            <person name="Haas B."/>
            <person name="Maiti R."/>
            <person name="Wu D."/>
            <person name="Peterson J."/>
            <person name="Van Aken S."/>
            <person name="Pai G."/>
            <person name="Militscher J."/>
            <person name="Sellers P."/>
            <person name="Gill J.E."/>
            <person name="Feldblyum T.V."/>
            <person name="Preuss D."/>
            <person name="Lin X."/>
            <person name="Nierman W.C."/>
            <person name="Salzberg S.L."/>
            <person name="White O."/>
            <person name="Venter J.C."/>
            <person name="Fraser C.M."/>
            <person name="Kaneko T."/>
            <person name="Nakamura Y."/>
            <person name="Sato S."/>
            <person name="Kato T."/>
            <person name="Asamizu E."/>
            <person name="Sasamoto S."/>
            <person name="Kimura T."/>
            <person name="Idesawa K."/>
            <person name="Kawashima K."/>
            <person name="Kishida Y."/>
            <person name="Kiyokawa C."/>
            <person name="Kohara M."/>
            <person name="Matsumoto M."/>
            <person name="Matsuno A."/>
            <person name="Muraki A."/>
            <person name="Nakayama S."/>
            <person name="Nakazaki N."/>
            <person name="Shinpo S."/>
            <person name="Takeuchi C."/>
            <person name="Wada T."/>
            <person name="Watanabe A."/>
            <person name="Yamada M."/>
            <person name="Yasuda M."/>
            <person name="Tabata S."/>
        </authorList>
    </citation>
    <scope>NUCLEOTIDE SEQUENCE [LARGE SCALE GENOMIC DNA]</scope>
    <source>
        <strain evidence="3">cv. Columbia</strain>
    </source>
</reference>
<dbReference type="OrthoDB" id="10388201at2759"/>